<dbReference type="AlphaFoldDB" id="A0A177WWB5"/>
<feature type="compositionally biased region" description="Low complexity" evidence="1">
    <location>
        <begin position="434"/>
        <end position="452"/>
    </location>
</feature>
<dbReference type="Proteomes" id="UP000077115">
    <property type="component" value="Unassembled WGS sequence"/>
</dbReference>
<name>A0A177WWB5_BATDL</name>
<feature type="compositionally biased region" description="Polar residues" evidence="1">
    <location>
        <begin position="204"/>
        <end position="214"/>
    </location>
</feature>
<feature type="compositionally biased region" description="Low complexity" evidence="1">
    <location>
        <begin position="231"/>
        <end position="243"/>
    </location>
</feature>
<organism evidence="2 3">
    <name type="scientific">Batrachochytrium dendrobatidis (strain JEL423)</name>
    <dbReference type="NCBI Taxonomy" id="403673"/>
    <lineage>
        <taxon>Eukaryota</taxon>
        <taxon>Fungi</taxon>
        <taxon>Fungi incertae sedis</taxon>
        <taxon>Chytridiomycota</taxon>
        <taxon>Chytridiomycota incertae sedis</taxon>
        <taxon>Chytridiomycetes</taxon>
        <taxon>Rhizophydiales</taxon>
        <taxon>Rhizophydiales incertae sedis</taxon>
        <taxon>Batrachochytrium</taxon>
    </lineage>
</organism>
<reference evidence="2 3" key="1">
    <citation type="submission" date="2006-10" db="EMBL/GenBank/DDBJ databases">
        <title>The Genome Sequence of Batrachochytrium dendrobatidis JEL423.</title>
        <authorList>
            <consortium name="The Broad Institute Genome Sequencing Platform"/>
            <person name="Birren B."/>
            <person name="Lander E."/>
            <person name="Galagan J."/>
            <person name="Cuomo C."/>
            <person name="Devon K."/>
            <person name="Jaffe D."/>
            <person name="Butler J."/>
            <person name="Alvarez P."/>
            <person name="Gnerre S."/>
            <person name="Grabherr M."/>
            <person name="Kleber M."/>
            <person name="Mauceli E."/>
            <person name="Brockman W."/>
            <person name="Young S."/>
            <person name="LaButti K."/>
            <person name="Sykes S."/>
            <person name="DeCaprio D."/>
            <person name="Crawford M."/>
            <person name="Koehrsen M."/>
            <person name="Engels R."/>
            <person name="Montgomery P."/>
            <person name="Pearson M."/>
            <person name="Howarth C."/>
            <person name="Larson L."/>
            <person name="White J."/>
            <person name="O'Leary S."/>
            <person name="Kodira C."/>
            <person name="Zeng Q."/>
            <person name="Yandava C."/>
            <person name="Alvarado L."/>
            <person name="Longcore J."/>
            <person name="James T."/>
        </authorList>
    </citation>
    <scope>NUCLEOTIDE SEQUENCE [LARGE SCALE GENOMIC DNA]</scope>
    <source>
        <strain evidence="2 3">JEL423</strain>
    </source>
</reference>
<evidence type="ECO:0000256" key="1">
    <source>
        <dbReference type="SAM" id="MobiDB-lite"/>
    </source>
</evidence>
<feature type="region of interest" description="Disordered" evidence="1">
    <location>
        <begin position="204"/>
        <end position="244"/>
    </location>
</feature>
<reference evidence="2 3" key="2">
    <citation type="submission" date="2016-05" db="EMBL/GenBank/DDBJ databases">
        <title>Lineage-specific infection strategies underlie the spectrum of fungal disease in amphibians.</title>
        <authorList>
            <person name="Cuomo C.A."/>
            <person name="Farrer R.A."/>
            <person name="James T."/>
            <person name="Longcore J."/>
            <person name="Birren B."/>
        </authorList>
    </citation>
    <scope>NUCLEOTIDE SEQUENCE [LARGE SCALE GENOMIC DNA]</scope>
    <source>
        <strain evidence="2 3">JEL423</strain>
    </source>
</reference>
<feature type="compositionally biased region" description="Polar residues" evidence="1">
    <location>
        <begin position="480"/>
        <end position="518"/>
    </location>
</feature>
<evidence type="ECO:0000313" key="3">
    <source>
        <dbReference type="Proteomes" id="UP000077115"/>
    </source>
</evidence>
<feature type="region of interest" description="Disordered" evidence="1">
    <location>
        <begin position="427"/>
        <end position="551"/>
    </location>
</feature>
<feature type="compositionally biased region" description="Low complexity" evidence="1">
    <location>
        <begin position="576"/>
        <end position="595"/>
    </location>
</feature>
<protein>
    <submittedName>
        <fullName evidence="2">Uncharacterized protein</fullName>
    </submittedName>
</protein>
<gene>
    <name evidence="2" type="ORF">BDEG_27600</name>
</gene>
<feature type="region of interest" description="Disordered" evidence="1">
    <location>
        <begin position="352"/>
        <end position="405"/>
    </location>
</feature>
<feature type="compositionally biased region" description="Basic and acidic residues" evidence="1">
    <location>
        <begin position="541"/>
        <end position="551"/>
    </location>
</feature>
<evidence type="ECO:0000313" key="2">
    <source>
        <dbReference type="EMBL" id="OAJ44363.1"/>
    </source>
</evidence>
<sequence>MDTSDFFEDDLVQMPDTSISIVAHQASPRLELNPKKPLQLPKTIQDQLAEDCIDWGSDDEEYNDTIEAHSLETPVPRTILSTRHDLDDGEAFWDEPDKPLATIQLTNSMDTHSGERVGSNVEEKVFDLQDSNCNWDELELDLMEFSLGDQQDSDWKDAMAIPHKSITASSSSVSLDVLIKEGTGHNQLDSPNVLSIDTSINVLSKQPRSSTPSGMHSPALSAVSSRRYMHSPAPSSNASVVASESDDEGFDDIDFTSQTQNLVLRNLSSNDTTDSIDLSCNDCHSFPKNRTERLSAPLDRLKKYAENNLGISFSDDPLCQDNDLDLDFPNTTNDESLADRLKSRLDSKFTTHSNVSTNAKSTLHHDSVTPKTPSKKPVSQHSKSKSHQQSGDRTPHQTVPISPLSMASVDTSYSQFGSITRIQNYSHQIKSQGRSVSTSTPTRTTSTASVSRLQTASSLAIRRTPAVVQSHPISKPTPKASLNTASSVAKTAITPKSSATKSTRLPCSRLATTTQQNVGKPPVSSFGAASTSNLLRKPRTKGHEGNGTELDHIEDLPVESTPRMSISTSISSIATMTTETSRLRKSNASSNSSNAIRPAWSNSNVNLSHHQSTMHNQTAYKFSQRPPTARIAFGRTMGSCDERDMSRSSSGMLGMGGVPNYRATAKQATKPPSKKKEIKKPTLIRNMGVADTVKGKYTHYHFIYACIDFRL</sequence>
<dbReference type="EMBL" id="DS022312">
    <property type="protein sequence ID" value="OAJ44363.1"/>
    <property type="molecule type" value="Genomic_DNA"/>
</dbReference>
<accession>A0A177WWB5</accession>
<feature type="region of interest" description="Disordered" evidence="1">
    <location>
        <begin position="576"/>
        <end position="597"/>
    </location>
</feature>
<feature type="compositionally biased region" description="Polar residues" evidence="1">
    <location>
        <begin position="352"/>
        <end position="361"/>
    </location>
</feature>
<dbReference type="VEuPathDB" id="FungiDB:BDEG_27600"/>
<proteinExistence type="predicted"/>